<dbReference type="Proteomes" id="UP001244563">
    <property type="component" value="Unassembled WGS sequence"/>
</dbReference>
<sequence>MSTPLPEINSMPPSAQVAEPAQVTGSAQLSPFAQISEEPSPATATSRPAGRGLLPSLAITSMVLFATYSGLIAVLLPNQVAAIDEANKVANFATISTVSFFFTLFAQPVVGALSDRTRSRLGRRAPWMLIGAAIGAVFLMGLGGLESIFWIVCFWVIIQVSLNALQGPFSAIVPDRFPRERRGIASSMVGVGTMAGSTAGVILAGNLAGNVGLGYTVFGIAVLVAALLFVLLHRDFPSRNVTHPPFQWKQFLAGFVISPRQHPDFAWAFAARFLFTLGYFVVFTFQLYILTDYVGLALAEANASIGLLSLAGLGSTLISVSLGGWWSDRIGKRKVFVYVASALMVLGLLMPVIMPDISGMIAMGVVNGFGFGLYMACDTALMTEVLPGGGTAAAKDLGILNIATNIPQAMSPVVASVLISSFGGYPALFIFGMAAVAIAAVVLVPIKSVR</sequence>
<evidence type="ECO:0000256" key="1">
    <source>
        <dbReference type="ARBA" id="ARBA00004651"/>
    </source>
</evidence>
<reference evidence="8 9" key="1">
    <citation type="submission" date="2023-07" db="EMBL/GenBank/DDBJ databases">
        <title>Sorghum-associated microbial communities from plants grown in Nebraska, USA.</title>
        <authorList>
            <person name="Schachtman D."/>
        </authorList>
    </citation>
    <scope>NUCLEOTIDE SEQUENCE [LARGE SCALE GENOMIC DNA]</scope>
    <source>
        <strain evidence="8 9">CC523</strain>
    </source>
</reference>
<evidence type="ECO:0000256" key="4">
    <source>
        <dbReference type="ARBA" id="ARBA00023136"/>
    </source>
</evidence>
<dbReference type="InterPro" id="IPR036259">
    <property type="entry name" value="MFS_trans_sf"/>
</dbReference>
<dbReference type="InterPro" id="IPR011701">
    <property type="entry name" value="MFS"/>
</dbReference>
<feature type="transmembrane region" description="Helical" evidence="6">
    <location>
        <begin position="89"/>
        <end position="113"/>
    </location>
</feature>
<keyword evidence="4 6" id="KW-0472">Membrane</keyword>
<proteinExistence type="predicted"/>
<dbReference type="PANTHER" id="PTHR23528">
    <property type="match status" value="1"/>
</dbReference>
<feature type="transmembrane region" description="Helical" evidence="6">
    <location>
        <begin position="360"/>
        <end position="377"/>
    </location>
</feature>
<dbReference type="PROSITE" id="PS50850">
    <property type="entry name" value="MFS"/>
    <property type="match status" value="1"/>
</dbReference>
<keyword evidence="2 6" id="KW-0812">Transmembrane</keyword>
<dbReference type="Pfam" id="PF07690">
    <property type="entry name" value="MFS_1"/>
    <property type="match status" value="1"/>
</dbReference>
<feature type="domain" description="Major facilitator superfamily (MFS) profile" evidence="7">
    <location>
        <begin position="54"/>
        <end position="450"/>
    </location>
</feature>
<gene>
    <name evidence="8" type="ORF">J2T10_003850</name>
</gene>
<organism evidence="8 9">
    <name type="scientific">Paenarthrobacter nicotinovorans</name>
    <name type="common">Arthrobacter nicotinovorans</name>
    <dbReference type="NCBI Taxonomy" id="29320"/>
    <lineage>
        <taxon>Bacteria</taxon>
        <taxon>Bacillati</taxon>
        <taxon>Actinomycetota</taxon>
        <taxon>Actinomycetes</taxon>
        <taxon>Micrococcales</taxon>
        <taxon>Micrococcaceae</taxon>
        <taxon>Paenarthrobacter</taxon>
    </lineage>
</organism>
<evidence type="ECO:0000259" key="7">
    <source>
        <dbReference type="PROSITE" id="PS50850"/>
    </source>
</evidence>
<feature type="transmembrane region" description="Helical" evidence="6">
    <location>
        <begin position="57"/>
        <end position="77"/>
    </location>
</feature>
<feature type="transmembrane region" description="Helical" evidence="6">
    <location>
        <begin position="184"/>
        <end position="207"/>
    </location>
</feature>
<feature type="transmembrane region" description="Helical" evidence="6">
    <location>
        <begin position="301"/>
        <end position="323"/>
    </location>
</feature>
<comment type="subcellular location">
    <subcellularLocation>
        <location evidence="1">Cell membrane</location>
        <topology evidence="1">Multi-pass membrane protein</topology>
    </subcellularLocation>
</comment>
<feature type="transmembrane region" description="Helical" evidence="6">
    <location>
        <begin position="213"/>
        <end position="232"/>
    </location>
</feature>
<evidence type="ECO:0000313" key="8">
    <source>
        <dbReference type="EMBL" id="MDQ0104177.1"/>
    </source>
</evidence>
<feature type="transmembrane region" description="Helical" evidence="6">
    <location>
        <begin position="148"/>
        <end position="172"/>
    </location>
</feature>
<keyword evidence="3 6" id="KW-1133">Transmembrane helix</keyword>
<feature type="region of interest" description="Disordered" evidence="5">
    <location>
        <begin position="1"/>
        <end position="20"/>
    </location>
</feature>
<dbReference type="CDD" id="cd06174">
    <property type="entry name" value="MFS"/>
    <property type="match status" value="1"/>
</dbReference>
<accession>A0ABT9TUG2</accession>
<feature type="transmembrane region" description="Helical" evidence="6">
    <location>
        <begin position="398"/>
        <end position="419"/>
    </location>
</feature>
<feature type="transmembrane region" description="Helical" evidence="6">
    <location>
        <begin position="425"/>
        <end position="446"/>
    </location>
</feature>
<evidence type="ECO:0000256" key="6">
    <source>
        <dbReference type="SAM" id="Phobius"/>
    </source>
</evidence>
<feature type="transmembrane region" description="Helical" evidence="6">
    <location>
        <begin position="125"/>
        <end position="142"/>
    </location>
</feature>
<dbReference type="SUPFAM" id="SSF103473">
    <property type="entry name" value="MFS general substrate transporter"/>
    <property type="match status" value="1"/>
</dbReference>
<evidence type="ECO:0000313" key="9">
    <source>
        <dbReference type="Proteomes" id="UP001244563"/>
    </source>
</evidence>
<keyword evidence="9" id="KW-1185">Reference proteome</keyword>
<comment type="caution">
    <text evidence="8">The sequence shown here is derived from an EMBL/GenBank/DDBJ whole genome shotgun (WGS) entry which is preliminary data.</text>
</comment>
<name>A0ABT9TUG2_PAENI</name>
<dbReference type="Gene3D" id="1.20.1250.20">
    <property type="entry name" value="MFS general substrate transporter like domains"/>
    <property type="match status" value="2"/>
</dbReference>
<evidence type="ECO:0000256" key="5">
    <source>
        <dbReference type="SAM" id="MobiDB-lite"/>
    </source>
</evidence>
<dbReference type="PANTHER" id="PTHR23528:SF1">
    <property type="entry name" value="MAJOR FACILITATOR SUPERFAMILY (MFS) PROFILE DOMAIN-CONTAINING PROTEIN"/>
    <property type="match status" value="1"/>
</dbReference>
<dbReference type="EMBL" id="JAUSSW010000014">
    <property type="protein sequence ID" value="MDQ0104177.1"/>
    <property type="molecule type" value="Genomic_DNA"/>
</dbReference>
<dbReference type="RefSeq" id="WP_064722465.1">
    <property type="nucleotide sequence ID" value="NZ_BDDW01000005.1"/>
</dbReference>
<evidence type="ECO:0000256" key="3">
    <source>
        <dbReference type="ARBA" id="ARBA00022989"/>
    </source>
</evidence>
<protein>
    <submittedName>
        <fullName evidence="8">MFS family permease</fullName>
    </submittedName>
</protein>
<feature type="transmembrane region" description="Helical" evidence="6">
    <location>
        <begin position="265"/>
        <end position="289"/>
    </location>
</feature>
<dbReference type="InterPro" id="IPR020846">
    <property type="entry name" value="MFS_dom"/>
</dbReference>
<evidence type="ECO:0000256" key="2">
    <source>
        <dbReference type="ARBA" id="ARBA00022692"/>
    </source>
</evidence>
<feature type="transmembrane region" description="Helical" evidence="6">
    <location>
        <begin position="335"/>
        <end position="354"/>
    </location>
</feature>